<dbReference type="Gene3D" id="1.10.530.10">
    <property type="match status" value="1"/>
</dbReference>
<evidence type="ECO:0000313" key="3">
    <source>
        <dbReference type="Proteomes" id="UP000619295"/>
    </source>
</evidence>
<feature type="region of interest" description="Disordered" evidence="1">
    <location>
        <begin position="226"/>
        <end position="252"/>
    </location>
</feature>
<keyword evidence="3" id="KW-1185">Reference proteome</keyword>
<evidence type="ECO:0008006" key="4">
    <source>
        <dbReference type="Google" id="ProtNLM"/>
    </source>
</evidence>
<feature type="compositionally biased region" description="Polar residues" evidence="1">
    <location>
        <begin position="531"/>
        <end position="552"/>
    </location>
</feature>
<organism evidence="2 3">
    <name type="scientific">Bosea spartocytisi</name>
    <dbReference type="NCBI Taxonomy" id="2773451"/>
    <lineage>
        <taxon>Bacteria</taxon>
        <taxon>Pseudomonadati</taxon>
        <taxon>Pseudomonadota</taxon>
        <taxon>Alphaproteobacteria</taxon>
        <taxon>Hyphomicrobiales</taxon>
        <taxon>Boseaceae</taxon>
        <taxon>Bosea</taxon>
    </lineage>
</organism>
<gene>
    <name evidence="2" type="ORF">IED13_01065</name>
</gene>
<dbReference type="EMBL" id="JACXWY010000001">
    <property type="protein sequence ID" value="MBD3844269.1"/>
    <property type="molecule type" value="Genomic_DNA"/>
</dbReference>
<accession>A0A927E4M3</accession>
<comment type="caution">
    <text evidence="2">The sequence shown here is derived from an EMBL/GenBank/DDBJ whole genome shotgun (WGS) entry which is preliminary data.</text>
</comment>
<sequence length="561" mass="59418">MAAYSFDGAFANVNSAIGDIGKRLEDRRTTDALLQAYDQSAGLGGPIAPQPRPLANLGASPANYFTQTRSAESSGNDAARNPASSATGRYQFLGGTWAGLMKSNPELGLTPDGRTDPQQQERAMRAFTAQNAQALQAKGIQPTDGNLYMAHFLGAGAAPNFISAVQQDPSVPAMSLVTPQVAAANKGVFFNPDGTPKSAGEVYQRMTGRFGNGATAIAQVQGGDARADVPAPGAVPTEGTMPQAAAPASPQNTNGQMIRALLANPGTRAAGLQLWQQVATGKQFGFQVVGDQLYRTDPRTGTVEPVGVSKPVTPVTVSEGQTLVDPRTGQVVYQGQAKEKSPVSVPEGGTLVNPQTGEVVYQGAVGNKARQDVATREQIANEQGYQGEDRKFFIANGKLPTAGEKTTEGQANAALYADRMKAADEILSRPEISESSLSRTQRTLAGVPVYGNSLVSPQFQMADQAQRDFINAVLRRESGAAISESEFDNARKQYFAQPGDGKDVLAQKARNRQTAIQGIGNAAGPTYAKRQMQQQPQYREGQRASNGQQTIVFRNGQWVPE</sequence>
<dbReference type="RefSeq" id="WP_191123086.1">
    <property type="nucleotide sequence ID" value="NZ_JACXWY010000001.1"/>
</dbReference>
<feature type="region of interest" description="Disordered" evidence="1">
    <location>
        <begin position="530"/>
        <end position="561"/>
    </location>
</feature>
<dbReference type="Proteomes" id="UP000619295">
    <property type="component" value="Unassembled WGS sequence"/>
</dbReference>
<dbReference type="AlphaFoldDB" id="A0A927E4M3"/>
<name>A0A927E4M3_9HYPH</name>
<evidence type="ECO:0000256" key="1">
    <source>
        <dbReference type="SAM" id="MobiDB-lite"/>
    </source>
</evidence>
<protein>
    <recommendedName>
        <fullName evidence="4">Transglycosylase SLT domain-containing protein</fullName>
    </recommendedName>
</protein>
<evidence type="ECO:0000313" key="2">
    <source>
        <dbReference type="EMBL" id="MBD3844269.1"/>
    </source>
</evidence>
<reference evidence="2" key="1">
    <citation type="submission" date="2020-09" db="EMBL/GenBank/DDBJ databases">
        <title>Bosea spartocytisi sp. nov. a root nodule endophyte of Spartocytisus supranubius in the high mountain ecosystem fo the Teide National Park (Canary Islands, Spain).</title>
        <authorList>
            <person name="Pulido-Suarez L."/>
            <person name="Peix A."/>
            <person name="Igual J.M."/>
            <person name="Socas-Perez N."/>
            <person name="Velazquez E."/>
            <person name="Flores-Felix J.D."/>
            <person name="Leon-Barrios M."/>
        </authorList>
    </citation>
    <scope>NUCLEOTIDE SEQUENCE</scope>
    <source>
        <strain evidence="2">SSUT16</strain>
    </source>
</reference>
<proteinExistence type="predicted"/>